<reference evidence="3" key="3">
    <citation type="submission" date="2016-06" db="EMBL/GenBank/DDBJ databases">
        <title>The genome of a short-lived fish provides insights into sex chromosome evolution and the genetic control of aging.</title>
        <authorList>
            <person name="Reichwald K."/>
            <person name="Felder M."/>
            <person name="Petzold A."/>
            <person name="Koch P."/>
            <person name="Groth M."/>
            <person name="Platzer M."/>
        </authorList>
    </citation>
    <scope>NUCLEOTIDE SEQUENCE</scope>
    <source>
        <tissue evidence="3">Brain</tissue>
    </source>
</reference>
<reference evidence="4" key="4">
    <citation type="submission" date="2025-05" db="UniProtKB">
        <authorList>
            <consortium name="Ensembl"/>
        </authorList>
    </citation>
    <scope>IDENTIFICATION</scope>
</reference>
<dbReference type="GeneTree" id="ENSGT00390000012863"/>
<dbReference type="RefSeq" id="XP_015806962.1">
    <property type="nucleotide sequence ID" value="XM_015951476.3"/>
</dbReference>
<name>A0A1A8B8P3_NOTFU</name>
<dbReference type="PANTHER" id="PTHR16236:SF0">
    <property type="entry name" value="TRANSMEMBRANE PROTEIN 160"/>
    <property type="match status" value="1"/>
</dbReference>
<reference evidence="4" key="1">
    <citation type="submission" date="2014-08" db="EMBL/GenBank/DDBJ databases">
        <authorList>
            <person name="Senf B."/>
            <person name="Petzold A."/>
            <person name="Downie B.R."/>
            <person name="Koch P."/>
            <person name="Platzer M."/>
        </authorList>
    </citation>
    <scope>NUCLEOTIDE SEQUENCE [LARGE SCALE GENOMIC DNA]</scope>
    <source>
        <strain evidence="4">GRZ</strain>
    </source>
</reference>
<dbReference type="PANTHER" id="PTHR16236">
    <property type="entry name" value="TRANSMEMBRANE PROTEIN 160"/>
    <property type="match status" value="1"/>
</dbReference>
<keyword evidence="2" id="KW-1133">Transmembrane helix</keyword>
<dbReference type="EMBL" id="HAEJ01012250">
    <property type="protein sequence ID" value="SBS52707.1"/>
    <property type="molecule type" value="Transcribed_RNA"/>
</dbReference>
<dbReference type="OrthoDB" id="9944412at2759"/>
<feature type="transmembrane region" description="Helical" evidence="2">
    <location>
        <begin position="150"/>
        <end position="172"/>
    </location>
</feature>
<sequence length="220" mass="24287">MAFPSLFMRRQLPQAVIYFARTVTLARFPCAGASLRRLHGSARQRIGEKGPWGKNRGPEQPQQQYQLTELDKADALMLRKSHETGFLSWFRNGLLATGIGVISFVQSEVGREAGYAFFILGGVCVSFGGASYVGSLFALRRLMLLSVPALLLQGGVVGSVALFWLCAVSLYIGRLEVEIIHEDEEGEDEGECRECRDRREHRGNSGSRDSEDSGSKGQNK</sequence>
<protein>
    <submittedName>
        <fullName evidence="3 4">Transmembrane protein 160</fullName>
    </submittedName>
</protein>
<proteinExistence type="predicted"/>
<organism evidence="3">
    <name type="scientific">Nothobranchius furzeri</name>
    <name type="common">Turquoise killifish</name>
    <dbReference type="NCBI Taxonomy" id="105023"/>
    <lineage>
        <taxon>Eukaryota</taxon>
        <taxon>Metazoa</taxon>
        <taxon>Chordata</taxon>
        <taxon>Craniata</taxon>
        <taxon>Vertebrata</taxon>
        <taxon>Euteleostomi</taxon>
        <taxon>Actinopterygii</taxon>
        <taxon>Neopterygii</taxon>
        <taxon>Teleostei</taxon>
        <taxon>Neoteleostei</taxon>
        <taxon>Acanthomorphata</taxon>
        <taxon>Ovalentaria</taxon>
        <taxon>Atherinomorphae</taxon>
        <taxon>Cyprinodontiformes</taxon>
        <taxon>Nothobranchiidae</taxon>
        <taxon>Nothobranchius</taxon>
    </lineage>
</organism>
<dbReference type="Proteomes" id="UP000694548">
    <property type="component" value="Chromosome sgr06"/>
</dbReference>
<gene>
    <name evidence="3" type="primary">TMEM160</name>
    <name evidence="4" type="synonym">tmem160</name>
</gene>
<dbReference type="OMA" id="GPWGKSQ"/>
<dbReference type="AlphaFoldDB" id="A0A1A8B8P3"/>
<dbReference type="EMBL" id="HADY01024783">
    <property type="protein sequence ID" value="SBP63268.1"/>
    <property type="molecule type" value="Transcribed_RNA"/>
</dbReference>
<dbReference type="KEGG" id="nfu:107380302"/>
<feature type="compositionally biased region" description="Basic and acidic residues" evidence="1">
    <location>
        <begin position="192"/>
        <end position="214"/>
    </location>
</feature>
<evidence type="ECO:0000313" key="3">
    <source>
        <dbReference type="EMBL" id="SBP63268.1"/>
    </source>
</evidence>
<evidence type="ECO:0000313" key="4">
    <source>
        <dbReference type="Ensembl" id="ENSNFUP00015022277.1"/>
    </source>
</evidence>
<keyword evidence="5" id="KW-1185">Reference proteome</keyword>
<evidence type="ECO:0000256" key="2">
    <source>
        <dbReference type="SAM" id="Phobius"/>
    </source>
</evidence>
<feature type="region of interest" description="Disordered" evidence="1">
    <location>
        <begin position="184"/>
        <end position="220"/>
    </location>
</feature>
<reference evidence="3" key="2">
    <citation type="submission" date="2016-05" db="EMBL/GenBank/DDBJ databases">
        <authorList>
            <person name="Lavstsen T."/>
            <person name="Jespersen J.S."/>
        </authorList>
    </citation>
    <scope>NUCLEOTIDE SEQUENCE</scope>
    <source>
        <tissue evidence="3">Brain</tissue>
    </source>
</reference>
<keyword evidence="2 3" id="KW-0812">Transmembrane</keyword>
<keyword evidence="2" id="KW-0472">Membrane</keyword>
<dbReference type="GeneID" id="107380302"/>
<dbReference type="CTD" id="54958"/>
<dbReference type="Bgee" id="ENSNFUG00015010791">
    <property type="expression patterns" value="Expressed in liver and 3 other cell types or tissues"/>
</dbReference>
<evidence type="ECO:0000256" key="1">
    <source>
        <dbReference type="SAM" id="MobiDB-lite"/>
    </source>
</evidence>
<feature type="transmembrane region" description="Helical" evidence="2">
    <location>
        <begin position="117"/>
        <end position="138"/>
    </location>
</feature>
<evidence type="ECO:0000313" key="5">
    <source>
        <dbReference type="Proteomes" id="UP000694548"/>
    </source>
</evidence>
<dbReference type="Ensembl" id="ENSNFUT00015023306.1">
    <property type="protein sequence ID" value="ENSNFUP00015022277.1"/>
    <property type="gene ID" value="ENSNFUG00015010791.1"/>
</dbReference>
<accession>A0A1A8B8P3</accession>
<feature type="transmembrane region" description="Helical" evidence="2">
    <location>
        <begin position="86"/>
        <end position="105"/>
    </location>
</feature>
<dbReference type="InterPro" id="IPR026801">
    <property type="entry name" value="TMEM160"/>
</dbReference>